<evidence type="ECO:0000256" key="1">
    <source>
        <dbReference type="ARBA" id="ARBA00022723"/>
    </source>
</evidence>
<proteinExistence type="predicted"/>
<dbReference type="InterPro" id="IPR029065">
    <property type="entry name" value="Enolase_C-like"/>
</dbReference>
<evidence type="ECO:0000259" key="2">
    <source>
        <dbReference type="Pfam" id="PF13378"/>
    </source>
</evidence>
<keyword evidence="1" id="KW-0479">Metal-binding</keyword>
<gene>
    <name evidence="3" type="ORF">FPZ49_05450</name>
</gene>
<organism evidence="3 4">
    <name type="scientific">Paenibacillus cremeus</name>
    <dbReference type="NCBI Taxonomy" id="2163881"/>
    <lineage>
        <taxon>Bacteria</taxon>
        <taxon>Bacillati</taxon>
        <taxon>Bacillota</taxon>
        <taxon>Bacilli</taxon>
        <taxon>Bacillales</taxon>
        <taxon>Paenibacillaceae</taxon>
        <taxon>Paenibacillus</taxon>
    </lineage>
</organism>
<keyword evidence="4" id="KW-1185">Reference proteome</keyword>
<dbReference type="GO" id="GO:0046872">
    <property type="term" value="F:metal ion binding"/>
    <property type="evidence" value="ECO:0007669"/>
    <property type="project" value="UniProtKB-KW"/>
</dbReference>
<feature type="domain" description="Enolase C-terminal" evidence="2">
    <location>
        <begin position="19"/>
        <end position="58"/>
    </location>
</feature>
<dbReference type="AlphaFoldDB" id="A0A559KFL5"/>
<dbReference type="InterPro" id="IPR036849">
    <property type="entry name" value="Enolase-like_C_sf"/>
</dbReference>
<protein>
    <recommendedName>
        <fullName evidence="2">Enolase C-terminal domain-containing protein</fullName>
    </recommendedName>
</protein>
<evidence type="ECO:0000313" key="4">
    <source>
        <dbReference type="Proteomes" id="UP000317036"/>
    </source>
</evidence>
<dbReference type="Proteomes" id="UP000317036">
    <property type="component" value="Unassembled WGS sequence"/>
</dbReference>
<comment type="caution">
    <text evidence="3">The sequence shown here is derived from an EMBL/GenBank/DDBJ whole genome shotgun (WGS) entry which is preliminary data.</text>
</comment>
<reference evidence="3 4" key="1">
    <citation type="submission" date="2019-07" db="EMBL/GenBank/DDBJ databases">
        <authorList>
            <person name="Kim J."/>
        </authorList>
    </citation>
    <scope>NUCLEOTIDE SEQUENCE [LARGE SCALE GENOMIC DNA]</scope>
    <source>
        <strain evidence="3 4">JC52</strain>
    </source>
</reference>
<dbReference type="SUPFAM" id="SSF51604">
    <property type="entry name" value="Enolase C-terminal domain-like"/>
    <property type="match status" value="1"/>
</dbReference>
<dbReference type="EMBL" id="VNJI01000005">
    <property type="protein sequence ID" value="TVY10924.1"/>
    <property type="molecule type" value="Genomic_DNA"/>
</dbReference>
<dbReference type="OrthoDB" id="193563at2"/>
<evidence type="ECO:0000313" key="3">
    <source>
        <dbReference type="EMBL" id="TVY10924.1"/>
    </source>
</evidence>
<name>A0A559KFL5_9BACL</name>
<dbReference type="RefSeq" id="WP_144844320.1">
    <property type="nucleotide sequence ID" value="NZ_VNJI01000005.1"/>
</dbReference>
<accession>A0A559KFL5</accession>
<sequence length="66" mass="7401">MQIFTYLQGSSKFLIINYSKFTFHHLTDDIIVGGKLAYKNGAIQVPDAPGLGVELDRDKLDQYAQP</sequence>
<dbReference type="Pfam" id="PF13378">
    <property type="entry name" value="MR_MLE_C"/>
    <property type="match status" value="1"/>
</dbReference>
<dbReference type="Gene3D" id="3.20.20.120">
    <property type="entry name" value="Enolase-like C-terminal domain"/>
    <property type="match status" value="1"/>
</dbReference>